<reference evidence="1 2" key="1">
    <citation type="submission" date="2020-03" db="EMBL/GenBank/DDBJ databases">
        <title>Whole genome shotgun sequence of Phytohabitans rumicis NBRC 108638.</title>
        <authorList>
            <person name="Komaki H."/>
            <person name="Tamura T."/>
        </authorList>
    </citation>
    <scope>NUCLEOTIDE SEQUENCE [LARGE SCALE GENOMIC DNA]</scope>
    <source>
        <strain evidence="1 2">NBRC 108638</strain>
    </source>
</reference>
<keyword evidence="2" id="KW-1185">Reference proteome</keyword>
<sequence length="414" mass="44547">MTGPTRRAVLAAGLAAVTAGCARSSGALEVAVVWSGSELGLFRDVVRSYPGRRVEVISAGDEIDALLRARDRAGARPDVAILPRPGLVAEYARAGRLEPLDATLAGRFATPWTELLTVDGQLYGAWVKAAHKSLFWYLPSMLPNPPRSWTGLLQMVESTARAGGPAPLAIGAADGWVLTDWLENLLAGFEDADLYRSLAAGEPRWDAWQVRNAFNDLARIWSIPGAVAGGAQRALLTQFEESVIQVTSRRAVTVFEGDFVAGTVRRFQPPEGAEDPRTFRFPGFGGRQPLVVGGDAAVVLRDSPDGRDLVDWLTGPDAFAPWIANGGYLSPNLSIPVQRYPQRTFVAEIRNPGDGFLFDLSDQMPGSLTGFDGQGVWKILQDFFAAVTARDADPRGAVDDAVHALNTAARRAQK</sequence>
<dbReference type="Gene3D" id="3.40.190.10">
    <property type="entry name" value="Periplasmic binding protein-like II"/>
    <property type="match status" value="1"/>
</dbReference>
<proteinExistence type="predicted"/>
<dbReference type="PROSITE" id="PS51257">
    <property type="entry name" value="PROKAR_LIPOPROTEIN"/>
    <property type="match status" value="1"/>
</dbReference>
<dbReference type="RefSeq" id="WP_173079797.1">
    <property type="nucleotide sequence ID" value="NZ_BAABJB010000005.1"/>
</dbReference>
<evidence type="ECO:0000313" key="2">
    <source>
        <dbReference type="Proteomes" id="UP000482960"/>
    </source>
</evidence>
<dbReference type="InterPro" id="IPR006059">
    <property type="entry name" value="SBP"/>
</dbReference>
<reference evidence="1 2" key="2">
    <citation type="submission" date="2020-03" db="EMBL/GenBank/DDBJ databases">
        <authorList>
            <person name="Ichikawa N."/>
            <person name="Kimura A."/>
            <person name="Kitahashi Y."/>
            <person name="Uohara A."/>
        </authorList>
    </citation>
    <scope>NUCLEOTIDE SEQUENCE [LARGE SCALE GENOMIC DNA]</scope>
    <source>
        <strain evidence="1 2">NBRC 108638</strain>
    </source>
</reference>
<accession>A0A6V8LKC1</accession>
<gene>
    <name evidence="1" type="ORF">Prum_067170</name>
</gene>
<dbReference type="Proteomes" id="UP000482960">
    <property type="component" value="Unassembled WGS sequence"/>
</dbReference>
<name>A0A6V8LKC1_9ACTN</name>
<dbReference type="AlphaFoldDB" id="A0A6V8LKC1"/>
<comment type="caution">
    <text evidence="1">The sequence shown here is derived from an EMBL/GenBank/DDBJ whole genome shotgun (WGS) entry which is preliminary data.</text>
</comment>
<evidence type="ECO:0000313" key="1">
    <source>
        <dbReference type="EMBL" id="GFJ93075.1"/>
    </source>
</evidence>
<dbReference type="Pfam" id="PF01547">
    <property type="entry name" value="SBP_bac_1"/>
    <property type="match status" value="1"/>
</dbReference>
<dbReference type="SUPFAM" id="SSF53850">
    <property type="entry name" value="Periplasmic binding protein-like II"/>
    <property type="match status" value="1"/>
</dbReference>
<dbReference type="EMBL" id="BLPG01000001">
    <property type="protein sequence ID" value="GFJ93075.1"/>
    <property type="molecule type" value="Genomic_DNA"/>
</dbReference>
<organism evidence="1 2">
    <name type="scientific">Phytohabitans rumicis</name>
    <dbReference type="NCBI Taxonomy" id="1076125"/>
    <lineage>
        <taxon>Bacteria</taxon>
        <taxon>Bacillati</taxon>
        <taxon>Actinomycetota</taxon>
        <taxon>Actinomycetes</taxon>
        <taxon>Micromonosporales</taxon>
        <taxon>Micromonosporaceae</taxon>
    </lineage>
</organism>
<protein>
    <submittedName>
        <fullName evidence="1">Sugar ABC transporter substrate-binding protein</fullName>
    </submittedName>
</protein>